<organism evidence="2 3">
    <name type="scientific">Salinivirga cyanobacteriivorans</name>
    <dbReference type="NCBI Taxonomy" id="1307839"/>
    <lineage>
        <taxon>Bacteria</taxon>
        <taxon>Pseudomonadati</taxon>
        <taxon>Bacteroidota</taxon>
        <taxon>Bacteroidia</taxon>
        <taxon>Bacteroidales</taxon>
        <taxon>Salinivirgaceae</taxon>
        <taxon>Salinivirga</taxon>
    </lineage>
</organism>
<dbReference type="AlphaFoldDB" id="A0A0S2HZQ7"/>
<proteinExistence type="predicted"/>
<dbReference type="KEGG" id="blq:L21SP5_01859"/>
<feature type="transmembrane region" description="Helical" evidence="1">
    <location>
        <begin position="90"/>
        <end position="112"/>
    </location>
</feature>
<protein>
    <recommendedName>
        <fullName evidence="4">Integral membrane protein</fullName>
    </recommendedName>
</protein>
<dbReference type="OrthoDB" id="156858at2"/>
<feature type="transmembrane region" description="Helical" evidence="1">
    <location>
        <begin position="60"/>
        <end position="78"/>
    </location>
</feature>
<evidence type="ECO:0000313" key="3">
    <source>
        <dbReference type="Proteomes" id="UP000064893"/>
    </source>
</evidence>
<evidence type="ECO:0000256" key="1">
    <source>
        <dbReference type="SAM" id="Phobius"/>
    </source>
</evidence>
<dbReference type="RefSeq" id="WP_057952955.1">
    <property type="nucleotide sequence ID" value="NZ_CP013118.1"/>
</dbReference>
<keyword evidence="1" id="KW-1133">Transmembrane helix</keyword>
<dbReference type="STRING" id="1307839.L21SP5_01859"/>
<accession>A0A0S2HZQ7</accession>
<reference evidence="2 3" key="1">
    <citation type="submission" date="2015-11" db="EMBL/GenBank/DDBJ databases">
        <title>Description and complete genome sequence of a novel strain predominating in hypersaline microbial mats and representing a new family of the Bacteriodetes phylum.</title>
        <authorList>
            <person name="Spring S."/>
            <person name="Bunk B."/>
            <person name="Sproer C."/>
            <person name="Klenk H.-P."/>
        </authorList>
    </citation>
    <scope>NUCLEOTIDE SEQUENCE [LARGE SCALE GENOMIC DNA]</scope>
    <source>
        <strain evidence="2 3">L21-Spi-D4</strain>
    </source>
</reference>
<gene>
    <name evidence="2" type="ORF">L21SP5_01859</name>
</gene>
<feature type="transmembrane region" description="Helical" evidence="1">
    <location>
        <begin position="132"/>
        <end position="156"/>
    </location>
</feature>
<dbReference type="PATRIC" id="fig|1307839.3.peg.1965"/>
<name>A0A0S2HZQ7_9BACT</name>
<sequence>MNRKNFKKPTRRLFVFLHATFSSLWIGGALSMLILIFLKHPTNEYQLLAYNTAIKLIDDFVIIGSANGVLLTGIILSWKTPWGFFKHWWVAIKLVLTIAMAVFGTVALGPWTNESVTMVQEMGMEAINSNKYQHIQLMQMIFGPLQFSMMLFLLYLTVYKPFKKI</sequence>
<dbReference type="Proteomes" id="UP000064893">
    <property type="component" value="Chromosome"/>
</dbReference>
<evidence type="ECO:0000313" key="2">
    <source>
        <dbReference type="EMBL" id="ALO15499.1"/>
    </source>
</evidence>
<keyword evidence="1" id="KW-0472">Membrane</keyword>
<evidence type="ECO:0008006" key="4">
    <source>
        <dbReference type="Google" id="ProtNLM"/>
    </source>
</evidence>
<keyword evidence="1" id="KW-0812">Transmembrane</keyword>
<keyword evidence="3" id="KW-1185">Reference proteome</keyword>
<dbReference type="EMBL" id="CP013118">
    <property type="protein sequence ID" value="ALO15499.1"/>
    <property type="molecule type" value="Genomic_DNA"/>
</dbReference>
<feature type="transmembrane region" description="Helical" evidence="1">
    <location>
        <begin position="12"/>
        <end position="38"/>
    </location>
</feature>